<organism evidence="2 3">
    <name type="scientific">Mesorhizobium shangrilense</name>
    <dbReference type="NCBI Taxonomy" id="460060"/>
    <lineage>
        <taxon>Bacteria</taxon>
        <taxon>Pseudomonadati</taxon>
        <taxon>Pseudomonadota</taxon>
        <taxon>Alphaproteobacteria</taxon>
        <taxon>Hyphomicrobiales</taxon>
        <taxon>Phyllobacteriaceae</taxon>
        <taxon>Mesorhizobium</taxon>
    </lineage>
</organism>
<dbReference type="NCBIfam" id="TIGR01414">
    <property type="entry name" value="autotrans_barl"/>
    <property type="match status" value="1"/>
</dbReference>
<evidence type="ECO:0000259" key="1">
    <source>
        <dbReference type="PROSITE" id="PS51208"/>
    </source>
</evidence>
<dbReference type="InterPro" id="IPR005546">
    <property type="entry name" value="Autotransporte_beta"/>
</dbReference>
<dbReference type="InterPro" id="IPR036709">
    <property type="entry name" value="Autotransporte_beta_dom_sf"/>
</dbReference>
<dbReference type="Gene3D" id="2.40.128.130">
    <property type="entry name" value="Autotransporter beta-domain"/>
    <property type="match status" value="1"/>
</dbReference>
<dbReference type="Pfam" id="PF03797">
    <property type="entry name" value="Autotransporter"/>
    <property type="match status" value="1"/>
</dbReference>
<dbReference type="RefSeq" id="WP_354459115.1">
    <property type="nucleotide sequence ID" value="NZ_JBEWSZ010000001.1"/>
</dbReference>
<gene>
    <name evidence="2" type="ORF">ABVQ20_08770</name>
</gene>
<proteinExistence type="predicted"/>
<feature type="domain" description="Autotransporter" evidence="1">
    <location>
        <begin position="611"/>
        <end position="886"/>
    </location>
</feature>
<evidence type="ECO:0000313" key="2">
    <source>
        <dbReference type="EMBL" id="MET2827065.1"/>
    </source>
</evidence>
<reference evidence="2 3" key="1">
    <citation type="submission" date="2024-06" db="EMBL/GenBank/DDBJ databases">
        <authorList>
            <person name="Kim D.-U."/>
        </authorList>
    </citation>
    <scope>NUCLEOTIDE SEQUENCE [LARGE SCALE GENOMIC DNA]</scope>
    <source>
        <strain evidence="2 3">KACC15460</strain>
    </source>
</reference>
<dbReference type="PROSITE" id="PS51208">
    <property type="entry name" value="AUTOTRANSPORTER"/>
    <property type="match status" value="1"/>
</dbReference>
<keyword evidence="3" id="KW-1185">Reference proteome</keyword>
<comment type="caution">
    <text evidence="2">The sequence shown here is derived from an EMBL/GenBank/DDBJ whole genome shotgun (WGS) entry which is preliminary data.</text>
</comment>
<sequence>MPLAMSGGVRAADVNVTANVGTGINLDTQTGSTAEVEPGVTVTNISGSSSIYATTSAWGLTNNGSISSSLANTVSLSVNGSSVTNFGTITSDANGNSIWMTGGGSVDNKAGATISSGHSGIRIGTAAAGPGTVTNAGTITQTGTSGDLVTLLFGGTVTNLAGGTISANNGSNAVSVGQGTSRTVINSGTITNTGSGFATGVLVQGGASTVTNNATGHISGTFNGVYASASAPLTLTNDGIIESTGSSTSARAVEATGGGTFINTGTIRSASSDGLYLGRAGTVTNSGTISGAVRAINFSGNYARTLNLDTGSVLNGVVQGGTGVDSLVLLGTGTESAARFLAFETLSMQGTAWTLNDAGTFSTSSEVQSGTLTVAGTLTSPTITVRSAGTLTGSGTLVGAFTNSGTVRVSSGALTISGSFTSQAGSTLAMGVTPSTGAVLDVTGTATLNGGTVAVLAGSGTYAPSMTYTILTASGGRTGAFAGTTSNFAFLDPTLTYDGNNVYLTLVRNSIDFGAIGGTPNQRSAGGGVESLGFNTPIYEAVALLDINGARSAFDQLSGEIHASIKGGLLDDSRFVRDAIVNRLDAAFGGISSPPIPLMAYGEGGPQMVAADTDRFAVWSQGFGSWGSHDSDGNAATLERSTTGLLVGADGMAGAWRLGMIGGYSRSSFDVDDRRSSGDSDNYHLGLYGGTNWGAIAFRAGAAYAWNRISTSRSVSFGGFADQLSTDYDAGTAQAYGELAYKGDAGAFGFEPFVNLAYVNLHTDGFTEKGGSAALTSESSSTDTTFTTLGVRISSGFTVGGVEATARGMLGWRHAFGDVAPLSTFAFAGGDTFTIAGAPIARDAALVELGVDVQLASNATIGLSYAGQFGADVHDNGFKAKLGLSF</sequence>
<dbReference type="SMART" id="SM00869">
    <property type="entry name" value="Autotransporter"/>
    <property type="match status" value="1"/>
</dbReference>
<protein>
    <submittedName>
        <fullName evidence="2">Autotransporter domain-containing protein</fullName>
    </submittedName>
</protein>
<evidence type="ECO:0000313" key="3">
    <source>
        <dbReference type="Proteomes" id="UP001548832"/>
    </source>
</evidence>
<dbReference type="Proteomes" id="UP001548832">
    <property type="component" value="Unassembled WGS sequence"/>
</dbReference>
<accession>A0ABV2DAL2</accession>
<dbReference type="SUPFAM" id="SSF103515">
    <property type="entry name" value="Autotransporter"/>
    <property type="match status" value="1"/>
</dbReference>
<dbReference type="EMBL" id="JBEWSZ010000001">
    <property type="protein sequence ID" value="MET2827065.1"/>
    <property type="molecule type" value="Genomic_DNA"/>
</dbReference>
<name>A0ABV2DAL2_9HYPH</name>
<dbReference type="InterPro" id="IPR006315">
    <property type="entry name" value="OM_autotransptr_brl_dom"/>
</dbReference>